<proteinExistence type="predicted"/>
<keyword evidence="1" id="KW-0812">Transmembrane</keyword>
<dbReference type="EMBL" id="JAAWWB010000027">
    <property type="protein sequence ID" value="KAG6750130.1"/>
    <property type="molecule type" value="Genomic_DNA"/>
</dbReference>
<evidence type="ECO:0000313" key="3">
    <source>
        <dbReference type="Proteomes" id="UP000886885"/>
    </source>
</evidence>
<dbReference type="Proteomes" id="UP000886885">
    <property type="component" value="Chromosome 14A"/>
</dbReference>
<dbReference type="PANTHER" id="PTHR36342">
    <property type="entry name" value="PTB DOMAIN ENGULFMENT ADAPTER"/>
    <property type="match status" value="1"/>
</dbReference>
<keyword evidence="3" id="KW-1185">Reference proteome</keyword>
<gene>
    <name evidence="2" type="ORF">POTOM_047212</name>
</gene>
<dbReference type="PANTHER" id="PTHR36342:SF1">
    <property type="entry name" value="PTB DOMAIN ENGULFMENT ADAPTER"/>
    <property type="match status" value="1"/>
</dbReference>
<reference evidence="2" key="1">
    <citation type="journal article" date="2020" name="bioRxiv">
        <title>Hybrid origin of Populus tomentosa Carr. identified through genome sequencing and phylogenomic analysis.</title>
        <authorList>
            <person name="An X."/>
            <person name="Gao K."/>
            <person name="Chen Z."/>
            <person name="Li J."/>
            <person name="Yang X."/>
            <person name="Yang X."/>
            <person name="Zhou J."/>
            <person name="Guo T."/>
            <person name="Zhao T."/>
            <person name="Huang S."/>
            <person name="Miao D."/>
            <person name="Khan W.U."/>
            <person name="Rao P."/>
            <person name="Ye M."/>
            <person name="Lei B."/>
            <person name="Liao W."/>
            <person name="Wang J."/>
            <person name="Ji L."/>
            <person name="Li Y."/>
            <person name="Guo B."/>
            <person name="Mustafa N.S."/>
            <person name="Li S."/>
            <person name="Yun Q."/>
            <person name="Keller S.R."/>
            <person name="Mao J."/>
            <person name="Zhang R."/>
            <person name="Strauss S.H."/>
        </authorList>
    </citation>
    <scope>NUCLEOTIDE SEQUENCE</scope>
    <source>
        <strain evidence="2">GM15</strain>
        <tissue evidence="2">Leaf</tissue>
    </source>
</reference>
<evidence type="ECO:0000256" key="1">
    <source>
        <dbReference type="SAM" id="Phobius"/>
    </source>
</evidence>
<sequence>MAASLAKATVLARGKDEVYVAATPLRATKGPAQLLMSTTYSLNLWDLQHFVVIIKPNLPPPQNSQVLDSLVHSHFSVFRALKFIPPIFGLVQYMLYILAIVFDFQPKDPENIYTALAVLSGRAVPGVVLVRKLSKLPRRKCWFVGSTKLDAVDIATKFNSDWRTDLRVGHHDCRDYTNGLVELLIGEKQVLERLRKDRGGQG</sequence>
<name>A0A8X7YS21_POPTO</name>
<evidence type="ECO:0000313" key="2">
    <source>
        <dbReference type="EMBL" id="KAG6750130.1"/>
    </source>
</evidence>
<accession>A0A8X7YS21</accession>
<keyword evidence="1" id="KW-1133">Transmembrane helix</keyword>
<protein>
    <submittedName>
        <fullName evidence="2">Uncharacterized protein</fullName>
    </submittedName>
</protein>
<dbReference type="OrthoDB" id="1920822at2759"/>
<feature type="transmembrane region" description="Helical" evidence="1">
    <location>
        <begin position="111"/>
        <end position="130"/>
    </location>
</feature>
<comment type="caution">
    <text evidence="2">The sequence shown here is derived from an EMBL/GenBank/DDBJ whole genome shotgun (WGS) entry which is preliminary data.</text>
</comment>
<dbReference type="AlphaFoldDB" id="A0A8X7YS21"/>
<feature type="transmembrane region" description="Helical" evidence="1">
    <location>
        <begin position="83"/>
        <end position="105"/>
    </location>
</feature>
<organism evidence="2 3">
    <name type="scientific">Populus tomentosa</name>
    <name type="common">Chinese white poplar</name>
    <dbReference type="NCBI Taxonomy" id="118781"/>
    <lineage>
        <taxon>Eukaryota</taxon>
        <taxon>Viridiplantae</taxon>
        <taxon>Streptophyta</taxon>
        <taxon>Embryophyta</taxon>
        <taxon>Tracheophyta</taxon>
        <taxon>Spermatophyta</taxon>
        <taxon>Magnoliopsida</taxon>
        <taxon>eudicotyledons</taxon>
        <taxon>Gunneridae</taxon>
        <taxon>Pentapetalae</taxon>
        <taxon>rosids</taxon>
        <taxon>fabids</taxon>
        <taxon>Malpighiales</taxon>
        <taxon>Salicaceae</taxon>
        <taxon>Saliceae</taxon>
        <taxon>Populus</taxon>
    </lineage>
</organism>
<keyword evidence="1" id="KW-0472">Membrane</keyword>